<protein>
    <submittedName>
        <fullName evidence="2">Helicase ATP-binding domain-containing protein</fullName>
    </submittedName>
</protein>
<evidence type="ECO:0000313" key="1">
    <source>
        <dbReference type="Proteomes" id="UP000887579"/>
    </source>
</evidence>
<sequence>DSEIENKTLKNEKFGVIKNLQKETFNVTKTEIQNPFEFPRQQRNREIVPEVAQFKASQRLLNPNESNALTGDNDVRAAQPGNQHTTRSAGANALMPAIDPSQLFIQSLTQEQIASFTPVQSQLLAAAMSRIAATPNMEVDAVLDISTDEKVKNKRYDETAEHNGLKAHQLEGICFLIRNIIGTLNNGIVEGPGEGAILAHNMGLGKSFTVIAFVHTVLKHFSSNISKVLIIAPKNVTGQWKNEFPKFTITPRTRIADDIRVTNFEDSNQCLRNNILSDWYNNQYEKHVLIMSYEMFKKMADKPDFQELLLDPGPDLVIFDEAHKLKNNKTQNYKHAVKIATPRKIFLTGTPIQNNPMEIFQMVEFLHKGLLGSESDFKSIYAAPIEAGKASDAHEAYVGHMKRKCKKLYTILSGCIHRKDVKTLYDEVQKEKTEITLMIRPTKIQRKFIEAYLFRVDPYTNGLEERNIFKDRLRITLALNHPSVFCEYQKRVPDYSVNRIISKYNGENYYDVNLSNKLILLIDIIKYCEKIGDKLIIFSQSISTLDYIEEVLQNLAYKNEWNNQAKNCPENESWGWETGKDYMRIDGDVTSGRYEIQKAFHKTPQIRVMLMSTIA</sequence>
<name>A0AC34FZY4_9BILA</name>
<dbReference type="WBParaSite" id="ES5_v2.g23074.t1">
    <property type="protein sequence ID" value="ES5_v2.g23074.t1"/>
    <property type="gene ID" value="ES5_v2.g23074"/>
</dbReference>
<proteinExistence type="predicted"/>
<organism evidence="1 2">
    <name type="scientific">Panagrolaimus sp. ES5</name>
    <dbReference type="NCBI Taxonomy" id="591445"/>
    <lineage>
        <taxon>Eukaryota</taxon>
        <taxon>Metazoa</taxon>
        <taxon>Ecdysozoa</taxon>
        <taxon>Nematoda</taxon>
        <taxon>Chromadorea</taxon>
        <taxon>Rhabditida</taxon>
        <taxon>Tylenchina</taxon>
        <taxon>Panagrolaimomorpha</taxon>
        <taxon>Panagrolaimoidea</taxon>
        <taxon>Panagrolaimidae</taxon>
        <taxon>Panagrolaimus</taxon>
    </lineage>
</organism>
<dbReference type="Proteomes" id="UP000887579">
    <property type="component" value="Unplaced"/>
</dbReference>
<reference evidence="2" key="1">
    <citation type="submission" date="2022-11" db="UniProtKB">
        <authorList>
            <consortium name="WormBaseParasite"/>
        </authorList>
    </citation>
    <scope>IDENTIFICATION</scope>
</reference>
<evidence type="ECO:0000313" key="2">
    <source>
        <dbReference type="WBParaSite" id="ES5_v2.g23074.t1"/>
    </source>
</evidence>
<accession>A0AC34FZY4</accession>